<organism evidence="3 4">
    <name type="scientific">Escallonia rubra</name>
    <dbReference type="NCBI Taxonomy" id="112253"/>
    <lineage>
        <taxon>Eukaryota</taxon>
        <taxon>Viridiplantae</taxon>
        <taxon>Streptophyta</taxon>
        <taxon>Embryophyta</taxon>
        <taxon>Tracheophyta</taxon>
        <taxon>Spermatophyta</taxon>
        <taxon>Magnoliopsida</taxon>
        <taxon>eudicotyledons</taxon>
        <taxon>Gunneridae</taxon>
        <taxon>Pentapetalae</taxon>
        <taxon>asterids</taxon>
        <taxon>campanulids</taxon>
        <taxon>Escalloniales</taxon>
        <taxon>Escalloniaceae</taxon>
        <taxon>Escallonia</taxon>
    </lineage>
</organism>
<comment type="similarity">
    <text evidence="1">Belongs to the bacterial ribosomal protein bS6 family.</text>
</comment>
<dbReference type="GO" id="GO:0005737">
    <property type="term" value="C:cytoplasm"/>
    <property type="evidence" value="ECO:0007669"/>
    <property type="project" value="UniProtKB-ARBA"/>
</dbReference>
<dbReference type="InterPro" id="IPR014717">
    <property type="entry name" value="Transl_elong_EF1B/ribsomal_bS6"/>
</dbReference>
<proteinExistence type="inferred from homology"/>
<gene>
    <name evidence="3" type="ORF">RJ640_009488</name>
</gene>
<evidence type="ECO:0000256" key="2">
    <source>
        <dbReference type="SAM" id="MobiDB-lite"/>
    </source>
</evidence>
<dbReference type="Gene3D" id="3.30.70.60">
    <property type="match status" value="1"/>
</dbReference>
<dbReference type="GO" id="GO:0006412">
    <property type="term" value="P:translation"/>
    <property type="evidence" value="ECO:0007669"/>
    <property type="project" value="InterPro"/>
</dbReference>
<keyword evidence="4" id="KW-1185">Reference proteome</keyword>
<sequence>MPLYDCMLLLKPHVKKEALMDLVARVGKHVNQRNGVLTEIKSFGTIQLGYGIKKLDGRYFQGEFYKLCWDSANQSVAASHLFAEWEQERKHENRRHAFGSQGQLMQMTMMTPPKMNDELHYLNKEDRLLRWLLVKHRDIKYGLEYVGEDDGRNELSQFRSSLYNDDDVDDDDEDDDREDYEVNQEEEEKTEG</sequence>
<evidence type="ECO:0008006" key="5">
    <source>
        <dbReference type="Google" id="ProtNLM"/>
    </source>
</evidence>
<dbReference type="GO" id="GO:0003735">
    <property type="term" value="F:structural constituent of ribosome"/>
    <property type="evidence" value="ECO:0007669"/>
    <property type="project" value="InterPro"/>
</dbReference>
<dbReference type="PANTHER" id="PTHR21011:SF1">
    <property type="entry name" value="SMALL RIBOSOMAL SUBUNIT PROTEIN BS6M"/>
    <property type="match status" value="1"/>
</dbReference>
<dbReference type="EMBL" id="JAVXUO010000287">
    <property type="protein sequence ID" value="KAK2993673.1"/>
    <property type="molecule type" value="Genomic_DNA"/>
</dbReference>
<dbReference type="InterPro" id="IPR000529">
    <property type="entry name" value="Ribosomal_bS6"/>
</dbReference>
<comment type="caution">
    <text evidence="3">The sequence shown here is derived from an EMBL/GenBank/DDBJ whole genome shotgun (WGS) entry which is preliminary data.</text>
</comment>
<dbReference type="PANTHER" id="PTHR21011">
    <property type="entry name" value="MITOCHONDRIAL 28S RIBOSOMAL PROTEIN S6"/>
    <property type="match status" value="1"/>
</dbReference>
<dbReference type="SUPFAM" id="SSF54995">
    <property type="entry name" value="Ribosomal protein S6"/>
    <property type="match status" value="1"/>
</dbReference>
<evidence type="ECO:0000256" key="1">
    <source>
        <dbReference type="ARBA" id="ARBA00009512"/>
    </source>
</evidence>
<dbReference type="Proteomes" id="UP001187471">
    <property type="component" value="Unassembled WGS sequence"/>
</dbReference>
<dbReference type="Pfam" id="PF01250">
    <property type="entry name" value="Ribosomal_S6"/>
    <property type="match status" value="1"/>
</dbReference>
<dbReference type="GO" id="GO:0005840">
    <property type="term" value="C:ribosome"/>
    <property type="evidence" value="ECO:0007669"/>
    <property type="project" value="InterPro"/>
</dbReference>
<feature type="region of interest" description="Disordered" evidence="2">
    <location>
        <begin position="159"/>
        <end position="192"/>
    </location>
</feature>
<evidence type="ECO:0000313" key="3">
    <source>
        <dbReference type="EMBL" id="KAK2993673.1"/>
    </source>
</evidence>
<reference evidence="3" key="1">
    <citation type="submission" date="2022-12" db="EMBL/GenBank/DDBJ databases">
        <title>Draft genome assemblies for two species of Escallonia (Escalloniales).</title>
        <authorList>
            <person name="Chanderbali A."/>
            <person name="Dervinis C."/>
            <person name="Anghel I."/>
            <person name="Soltis D."/>
            <person name="Soltis P."/>
            <person name="Zapata F."/>
        </authorList>
    </citation>
    <scope>NUCLEOTIDE SEQUENCE</scope>
    <source>
        <strain evidence="3">UCBG92.1500</strain>
        <tissue evidence="3">Leaf</tissue>
    </source>
</reference>
<evidence type="ECO:0000313" key="4">
    <source>
        <dbReference type="Proteomes" id="UP001187471"/>
    </source>
</evidence>
<accession>A0AA88UUB0</accession>
<dbReference type="AlphaFoldDB" id="A0AA88UUB0"/>
<name>A0AA88UUB0_9ASTE</name>
<protein>
    <recommendedName>
        <fullName evidence="5">Ribosomal protein S6</fullName>
    </recommendedName>
</protein>
<dbReference type="InterPro" id="IPR035980">
    <property type="entry name" value="Ribosomal_bS6_sf"/>
</dbReference>
<dbReference type="CDD" id="cd15465">
    <property type="entry name" value="bS6_mito"/>
    <property type="match status" value="1"/>
</dbReference>
<feature type="compositionally biased region" description="Acidic residues" evidence="2">
    <location>
        <begin position="164"/>
        <end position="192"/>
    </location>
</feature>
<dbReference type="GO" id="GO:0070181">
    <property type="term" value="F:small ribosomal subunit rRNA binding"/>
    <property type="evidence" value="ECO:0007669"/>
    <property type="project" value="TreeGrafter"/>
</dbReference>